<gene>
    <name evidence="1" type="ORF">DPEC_G00064280</name>
</gene>
<organism evidence="1 2">
    <name type="scientific">Dallia pectoralis</name>
    <name type="common">Alaska blackfish</name>
    <dbReference type="NCBI Taxonomy" id="75939"/>
    <lineage>
        <taxon>Eukaryota</taxon>
        <taxon>Metazoa</taxon>
        <taxon>Chordata</taxon>
        <taxon>Craniata</taxon>
        <taxon>Vertebrata</taxon>
        <taxon>Euteleostomi</taxon>
        <taxon>Actinopterygii</taxon>
        <taxon>Neopterygii</taxon>
        <taxon>Teleostei</taxon>
        <taxon>Protacanthopterygii</taxon>
        <taxon>Esociformes</taxon>
        <taxon>Umbridae</taxon>
        <taxon>Dallia</taxon>
    </lineage>
</organism>
<name>A0ACC2H7L8_DALPE</name>
<comment type="caution">
    <text evidence="1">The sequence shown here is derived from an EMBL/GenBank/DDBJ whole genome shotgun (WGS) entry which is preliminary data.</text>
</comment>
<evidence type="ECO:0000313" key="2">
    <source>
        <dbReference type="Proteomes" id="UP001157502"/>
    </source>
</evidence>
<protein>
    <submittedName>
        <fullName evidence="1">Uncharacterized protein</fullName>
    </submittedName>
</protein>
<dbReference type="Proteomes" id="UP001157502">
    <property type="component" value="Chromosome 5"/>
</dbReference>
<reference evidence="1" key="1">
    <citation type="submission" date="2021-05" db="EMBL/GenBank/DDBJ databases">
        <authorList>
            <person name="Pan Q."/>
            <person name="Jouanno E."/>
            <person name="Zahm M."/>
            <person name="Klopp C."/>
            <person name="Cabau C."/>
            <person name="Louis A."/>
            <person name="Berthelot C."/>
            <person name="Parey E."/>
            <person name="Roest Crollius H."/>
            <person name="Montfort J."/>
            <person name="Robinson-Rechavi M."/>
            <person name="Bouchez O."/>
            <person name="Lampietro C."/>
            <person name="Lopez Roques C."/>
            <person name="Donnadieu C."/>
            <person name="Postlethwait J."/>
            <person name="Bobe J."/>
            <person name="Dillon D."/>
            <person name="Chandos A."/>
            <person name="von Hippel F."/>
            <person name="Guiguen Y."/>
        </authorList>
    </citation>
    <scope>NUCLEOTIDE SEQUENCE</scope>
    <source>
        <strain evidence="1">YG-Jan2019</strain>
    </source>
</reference>
<accession>A0ACC2H7L8</accession>
<evidence type="ECO:0000313" key="1">
    <source>
        <dbReference type="EMBL" id="KAJ8012013.1"/>
    </source>
</evidence>
<keyword evidence="2" id="KW-1185">Reference proteome</keyword>
<dbReference type="EMBL" id="CM055732">
    <property type="protein sequence ID" value="KAJ8012013.1"/>
    <property type="molecule type" value="Genomic_DNA"/>
</dbReference>
<proteinExistence type="predicted"/>
<sequence>MRLLSTAPHPFLSFTEFPVSQEENQDVCVWVSEEVEAAMDTQTEPCLSVRQSACYRAESRTEAPVDVTAVSQGINLSTHAATLRETLTLFSEEAPAPFSQAKPGISQSVNHPA</sequence>